<reference evidence="1" key="1">
    <citation type="journal article" date="2020" name="Stud. Mycol.">
        <title>101 Dothideomycetes genomes: a test case for predicting lifestyles and emergence of pathogens.</title>
        <authorList>
            <person name="Haridas S."/>
            <person name="Albert R."/>
            <person name="Binder M."/>
            <person name="Bloem J."/>
            <person name="Labutti K."/>
            <person name="Salamov A."/>
            <person name="Andreopoulos B."/>
            <person name="Baker S."/>
            <person name="Barry K."/>
            <person name="Bills G."/>
            <person name="Bluhm B."/>
            <person name="Cannon C."/>
            <person name="Castanera R."/>
            <person name="Culley D."/>
            <person name="Daum C."/>
            <person name="Ezra D."/>
            <person name="Gonzalez J."/>
            <person name="Henrissat B."/>
            <person name="Kuo A."/>
            <person name="Liang C."/>
            <person name="Lipzen A."/>
            <person name="Lutzoni F."/>
            <person name="Magnuson J."/>
            <person name="Mondo S."/>
            <person name="Nolan M."/>
            <person name="Ohm R."/>
            <person name="Pangilinan J."/>
            <person name="Park H.-J."/>
            <person name="Ramirez L."/>
            <person name="Alfaro M."/>
            <person name="Sun H."/>
            <person name="Tritt A."/>
            <person name="Yoshinaga Y."/>
            <person name="Zwiers L.-H."/>
            <person name="Turgeon B."/>
            <person name="Goodwin S."/>
            <person name="Spatafora J."/>
            <person name="Crous P."/>
            <person name="Grigoriev I."/>
        </authorList>
    </citation>
    <scope>NUCLEOTIDE SEQUENCE</scope>
    <source>
        <strain evidence="1">HMLAC05119</strain>
    </source>
</reference>
<evidence type="ECO:0000313" key="1">
    <source>
        <dbReference type="EMBL" id="KAF1916656.1"/>
    </source>
</evidence>
<protein>
    <submittedName>
        <fullName evidence="1">Uncharacterized protein</fullName>
    </submittedName>
</protein>
<dbReference type="EMBL" id="ML979135">
    <property type="protein sequence ID" value="KAF1916656.1"/>
    <property type="molecule type" value="Genomic_DNA"/>
</dbReference>
<sequence>MEPSSQTAANFKMDSALSHIWLLSAACAMFECFQPFTDADLEPYLANETTHLQLLEENPSFNSILTSRSGAPFRLISLAYSSFDLQLSPPLVEKTMSCAIPARTSFLARDIHRLRQRVCH</sequence>
<accession>A0A6A5QPN2</accession>
<gene>
    <name evidence="1" type="ORF">BDU57DRAFT_240190</name>
</gene>
<dbReference type="Proteomes" id="UP000800096">
    <property type="component" value="Unassembled WGS sequence"/>
</dbReference>
<keyword evidence="2" id="KW-1185">Reference proteome</keyword>
<organism evidence="1 2">
    <name type="scientific">Ampelomyces quisqualis</name>
    <name type="common">Powdery mildew agent</name>
    <dbReference type="NCBI Taxonomy" id="50730"/>
    <lineage>
        <taxon>Eukaryota</taxon>
        <taxon>Fungi</taxon>
        <taxon>Dikarya</taxon>
        <taxon>Ascomycota</taxon>
        <taxon>Pezizomycotina</taxon>
        <taxon>Dothideomycetes</taxon>
        <taxon>Pleosporomycetidae</taxon>
        <taxon>Pleosporales</taxon>
        <taxon>Pleosporineae</taxon>
        <taxon>Phaeosphaeriaceae</taxon>
        <taxon>Ampelomyces</taxon>
    </lineage>
</organism>
<name>A0A6A5QPN2_AMPQU</name>
<dbReference type="AlphaFoldDB" id="A0A6A5QPN2"/>
<proteinExistence type="predicted"/>
<evidence type="ECO:0000313" key="2">
    <source>
        <dbReference type="Proteomes" id="UP000800096"/>
    </source>
</evidence>